<sequence length="103" mass="11555">MERQRLVVDRLVHLLSVGGAIPVLEKVWEMFRDGQIDASLVRYFAMEVLEIIAPPFSDDLIALFLPLVSDEEIFDKAAQERFPAAGEFIQHCRQLAPSTSAVA</sequence>
<evidence type="ECO:0000256" key="1">
    <source>
        <dbReference type="ARBA" id="ARBA00004123"/>
    </source>
</evidence>
<dbReference type="Pfam" id="PF04858">
    <property type="entry name" value="TH1"/>
    <property type="match status" value="1"/>
</dbReference>
<keyword evidence="8" id="KW-1185">Reference proteome</keyword>
<dbReference type="Proteomes" id="UP000054047">
    <property type="component" value="Unassembled WGS sequence"/>
</dbReference>
<organism evidence="7 8">
    <name type="scientific">Ancylostoma duodenale</name>
    <dbReference type="NCBI Taxonomy" id="51022"/>
    <lineage>
        <taxon>Eukaryota</taxon>
        <taxon>Metazoa</taxon>
        <taxon>Ecdysozoa</taxon>
        <taxon>Nematoda</taxon>
        <taxon>Chromadorea</taxon>
        <taxon>Rhabditida</taxon>
        <taxon>Rhabditina</taxon>
        <taxon>Rhabditomorpha</taxon>
        <taxon>Strongyloidea</taxon>
        <taxon>Ancylostomatidae</taxon>
        <taxon>Ancylostomatinae</taxon>
        <taxon>Ancylostoma</taxon>
    </lineage>
</organism>
<evidence type="ECO:0000256" key="4">
    <source>
        <dbReference type="ARBA" id="ARBA00023015"/>
    </source>
</evidence>
<dbReference type="PANTHER" id="PTHR12144">
    <property type="entry name" value="NEGATIVE ELONGATION FACTOR D"/>
    <property type="match status" value="1"/>
</dbReference>
<evidence type="ECO:0000256" key="3">
    <source>
        <dbReference type="ARBA" id="ARBA00022491"/>
    </source>
</evidence>
<evidence type="ECO:0000256" key="6">
    <source>
        <dbReference type="ARBA" id="ARBA00023242"/>
    </source>
</evidence>
<comment type="similarity">
    <text evidence="2">Belongs to the NELF-D family.</text>
</comment>
<accession>A0A0C2GTN4</accession>
<evidence type="ECO:0000256" key="2">
    <source>
        <dbReference type="ARBA" id="ARBA00005726"/>
    </source>
</evidence>
<dbReference type="GO" id="GO:0003723">
    <property type="term" value="F:RNA binding"/>
    <property type="evidence" value="ECO:0007669"/>
    <property type="project" value="TreeGrafter"/>
</dbReference>
<name>A0A0C2GTN4_9BILA</name>
<dbReference type="AlphaFoldDB" id="A0A0C2GTN4"/>
<keyword evidence="4" id="KW-0805">Transcription regulation</keyword>
<keyword evidence="5" id="KW-0804">Transcription</keyword>
<evidence type="ECO:0000313" key="8">
    <source>
        <dbReference type="Proteomes" id="UP000054047"/>
    </source>
</evidence>
<protein>
    <submittedName>
        <fullName evidence="7">Uncharacterized protein</fullName>
    </submittedName>
</protein>
<proteinExistence type="inferred from homology"/>
<keyword evidence="6" id="KW-0539">Nucleus</keyword>
<dbReference type="InterPro" id="IPR006942">
    <property type="entry name" value="TH1"/>
</dbReference>
<dbReference type="GO" id="GO:0034244">
    <property type="term" value="P:negative regulation of transcription elongation by RNA polymerase II"/>
    <property type="evidence" value="ECO:0007669"/>
    <property type="project" value="TreeGrafter"/>
</dbReference>
<dbReference type="GO" id="GO:0032021">
    <property type="term" value="C:NELF complex"/>
    <property type="evidence" value="ECO:0007669"/>
    <property type="project" value="TreeGrafter"/>
</dbReference>
<keyword evidence="3" id="KW-0678">Repressor</keyword>
<evidence type="ECO:0000256" key="5">
    <source>
        <dbReference type="ARBA" id="ARBA00023163"/>
    </source>
</evidence>
<gene>
    <name evidence="7" type="ORF">ANCDUO_05030</name>
</gene>
<reference evidence="7 8" key="1">
    <citation type="submission" date="2013-12" db="EMBL/GenBank/DDBJ databases">
        <title>Draft genome of the parsitic nematode Ancylostoma duodenale.</title>
        <authorList>
            <person name="Mitreva M."/>
        </authorList>
    </citation>
    <scope>NUCLEOTIDE SEQUENCE [LARGE SCALE GENOMIC DNA]</scope>
    <source>
        <strain evidence="7 8">Zhejiang</strain>
    </source>
</reference>
<comment type="subcellular location">
    <subcellularLocation>
        <location evidence="1">Nucleus</location>
    </subcellularLocation>
</comment>
<dbReference type="OrthoDB" id="511287at2759"/>
<evidence type="ECO:0000313" key="7">
    <source>
        <dbReference type="EMBL" id="KIH64655.1"/>
    </source>
</evidence>
<dbReference type="PANTHER" id="PTHR12144:SF0">
    <property type="entry name" value="NEGATIVE ELONGATION FACTOR C_D"/>
    <property type="match status" value="1"/>
</dbReference>
<dbReference type="EMBL" id="KN727951">
    <property type="protein sequence ID" value="KIH64655.1"/>
    <property type="molecule type" value="Genomic_DNA"/>
</dbReference>